<feature type="domain" description="Peptidase S53" evidence="1">
    <location>
        <begin position="128"/>
        <end position="546"/>
    </location>
</feature>
<reference evidence="2" key="1">
    <citation type="journal article" date="2020" name="Nature">
        <title>Giant virus diversity and host interactions through global metagenomics.</title>
        <authorList>
            <person name="Schulz F."/>
            <person name="Roux S."/>
            <person name="Paez-Espino D."/>
            <person name="Jungbluth S."/>
            <person name="Walsh D.A."/>
            <person name="Denef V.J."/>
            <person name="McMahon K.D."/>
            <person name="Konstantinidis K.T."/>
            <person name="Eloe-Fadrosh E.A."/>
            <person name="Kyrpides N.C."/>
            <person name="Woyke T."/>
        </authorList>
    </citation>
    <scope>NUCLEOTIDE SEQUENCE</scope>
    <source>
        <strain evidence="2">GVMAG-M-3300014204-73</strain>
    </source>
</reference>
<evidence type="ECO:0000259" key="1">
    <source>
        <dbReference type="PROSITE" id="PS51695"/>
    </source>
</evidence>
<dbReference type="GO" id="GO:0008240">
    <property type="term" value="F:tripeptidyl-peptidase activity"/>
    <property type="evidence" value="ECO:0007669"/>
    <property type="project" value="TreeGrafter"/>
</dbReference>
<dbReference type="PANTHER" id="PTHR14218">
    <property type="entry name" value="PROTEASE S8 TRIPEPTIDYL PEPTIDASE I CLN2"/>
    <property type="match status" value="1"/>
</dbReference>
<dbReference type="Gene3D" id="2.170.16.10">
    <property type="entry name" value="Hedgehog/Intein (Hint) domain"/>
    <property type="match status" value="1"/>
</dbReference>
<dbReference type="CDD" id="cd04056">
    <property type="entry name" value="Peptidases_S53"/>
    <property type="match status" value="1"/>
</dbReference>
<dbReference type="Gene3D" id="3.40.50.200">
    <property type="entry name" value="Peptidase S8/S53 domain"/>
    <property type="match status" value="1"/>
</dbReference>
<dbReference type="SUPFAM" id="SSF51294">
    <property type="entry name" value="Hedgehog/intein (Hint) domain"/>
    <property type="match status" value="1"/>
</dbReference>
<organism evidence="2">
    <name type="scientific">viral metagenome</name>
    <dbReference type="NCBI Taxonomy" id="1070528"/>
    <lineage>
        <taxon>unclassified sequences</taxon>
        <taxon>metagenomes</taxon>
        <taxon>organismal metagenomes</taxon>
    </lineage>
</organism>
<dbReference type="Pfam" id="PF13403">
    <property type="entry name" value="Hint_2"/>
    <property type="match status" value="1"/>
</dbReference>
<name>A0A6C0BL44_9ZZZZ</name>
<dbReference type="InterPro" id="IPR050819">
    <property type="entry name" value="Tripeptidyl-peptidase_I"/>
</dbReference>
<accession>A0A6C0BL44</accession>
<dbReference type="SUPFAM" id="SSF52743">
    <property type="entry name" value="Subtilisin-like"/>
    <property type="match status" value="1"/>
</dbReference>
<dbReference type="InterPro" id="IPR036844">
    <property type="entry name" value="Hint_dom_sf"/>
</dbReference>
<dbReference type="GO" id="GO:0006508">
    <property type="term" value="P:proteolysis"/>
    <property type="evidence" value="ECO:0007669"/>
    <property type="project" value="InterPro"/>
</dbReference>
<dbReference type="GO" id="GO:0004252">
    <property type="term" value="F:serine-type endopeptidase activity"/>
    <property type="evidence" value="ECO:0007669"/>
    <property type="project" value="InterPro"/>
</dbReference>
<dbReference type="InterPro" id="IPR030400">
    <property type="entry name" value="Sedolisin_dom"/>
</dbReference>
<dbReference type="AlphaFoldDB" id="A0A6C0BL44"/>
<proteinExistence type="predicted"/>
<dbReference type="InterPro" id="IPR036852">
    <property type="entry name" value="Peptidase_S8/S53_dom_sf"/>
</dbReference>
<sequence length="746" mass="84609">MKKGEDENKMKSNYDDMYIVMPRSTLCCRRGIEACQHLMAEARDMGLNVEQPFVRLTPETFELISTRENNETANLFLQKYEKDPQVIILYDHEHPNCRHDVFHVNMARKQPGTSGTETNLKIQGLPTTIIPAAMRDYYNFPLVAPENRGIRPKIGIISLGGYYLGSDLLYYWHKNMQYWKPSWGWPATYPSGPYDHVVGDNVLPQFEQNVASLENTIDLELVGGFCPSAELHFYSAMNTYQGYLNAFQLAITDQMDMVTTSWGSSEESFYGVPYIVQLYNDVFRVGTTGCNVYGQQVTDHYTLFMAAAGDYGSSDANYQTYHIPLYPVNVPVPHVNFPASSPWVTACGGTSLYLDPDLPIDEETAWVYGGGGQSSQFSRPTYQGAWQSQWPVSPIAKTDPVTGLPYSRTIPDVVFNADPNSPWYIYFAGYNDDGAGTSCCSPIMAGLLGEFYCACNENAAPRHGYFGEGFNSVLYRTPANCVRLIQYGYNVTVDRNPLTNEINPYGQIDQENNTYYKIWPNDLKYTFCSGKGVTVGTQMLAFLNTIVCVAYGTMIRMADQSLKPIQEMIRGDWVVGYQGQWFQVATINRQYVPRKSKIDLIEMAAGCLGPQQPEKTLLLTPNHPIYFQGARRPAKVFRALPGVKEHQGDRSDTLLQPERTQKIAGDHDPRDPEDEKPWETYYLYDLQFEYDGSYIADGVLVQSRSPWSDLTPLEKDLYFDPSRYRTETHWDGLEHPLPLDERELLV</sequence>
<dbReference type="InterPro" id="IPR028992">
    <property type="entry name" value="Hedgehog/Intein_dom"/>
</dbReference>
<dbReference type="PANTHER" id="PTHR14218:SF15">
    <property type="entry name" value="TRIPEPTIDYL-PEPTIDASE 1"/>
    <property type="match status" value="1"/>
</dbReference>
<dbReference type="EMBL" id="MN739177">
    <property type="protein sequence ID" value="QHS92289.1"/>
    <property type="molecule type" value="Genomic_DNA"/>
</dbReference>
<protein>
    <recommendedName>
        <fullName evidence="1">Peptidase S53 domain-containing protein</fullName>
    </recommendedName>
</protein>
<evidence type="ECO:0000313" key="2">
    <source>
        <dbReference type="EMBL" id="QHS92289.1"/>
    </source>
</evidence>
<dbReference type="PROSITE" id="PS51695">
    <property type="entry name" value="SEDOLISIN"/>
    <property type="match status" value="1"/>
</dbReference>